<feature type="region of interest" description="Disordered" evidence="2">
    <location>
        <begin position="1"/>
        <end position="28"/>
    </location>
</feature>
<proteinExistence type="predicted"/>
<dbReference type="OrthoDB" id="660555at2759"/>
<dbReference type="SUPFAM" id="SSF48065">
    <property type="entry name" value="DBL homology domain (DH-domain)"/>
    <property type="match status" value="1"/>
</dbReference>
<feature type="compositionally biased region" description="Low complexity" evidence="2">
    <location>
        <begin position="654"/>
        <end position="672"/>
    </location>
</feature>
<feature type="region of interest" description="Disordered" evidence="2">
    <location>
        <begin position="804"/>
        <end position="998"/>
    </location>
</feature>
<dbReference type="EMBL" id="ML210243">
    <property type="protein sequence ID" value="TFK22329.1"/>
    <property type="molecule type" value="Genomic_DNA"/>
</dbReference>
<name>A0A5C3KP76_COPMA</name>
<feature type="domain" description="DH" evidence="3">
    <location>
        <begin position="95"/>
        <end position="292"/>
    </location>
</feature>
<feature type="compositionally biased region" description="Low complexity" evidence="2">
    <location>
        <begin position="708"/>
        <end position="733"/>
    </location>
</feature>
<keyword evidence="5" id="KW-1185">Reference proteome</keyword>
<feature type="compositionally biased region" description="Polar residues" evidence="2">
    <location>
        <begin position="924"/>
        <end position="935"/>
    </location>
</feature>
<dbReference type="PANTHER" id="PTHR12673:SF270">
    <property type="entry name" value="FYVE-TYPE DOMAIN-CONTAINING PROTEIN"/>
    <property type="match status" value="1"/>
</dbReference>
<dbReference type="GO" id="GO:0005085">
    <property type="term" value="F:guanyl-nucleotide exchange factor activity"/>
    <property type="evidence" value="ECO:0007669"/>
    <property type="project" value="InterPro"/>
</dbReference>
<dbReference type="Gene3D" id="1.20.900.10">
    <property type="entry name" value="Dbl homology (DH) domain"/>
    <property type="match status" value="1"/>
</dbReference>
<feature type="compositionally biased region" description="Polar residues" evidence="2">
    <location>
        <begin position="1113"/>
        <end position="1124"/>
    </location>
</feature>
<dbReference type="CDD" id="cd00160">
    <property type="entry name" value="RhoGEF"/>
    <property type="match status" value="1"/>
</dbReference>
<feature type="compositionally biased region" description="Low complexity" evidence="2">
    <location>
        <begin position="951"/>
        <end position="964"/>
    </location>
</feature>
<dbReference type="InterPro" id="IPR000219">
    <property type="entry name" value="DH_dom"/>
</dbReference>
<keyword evidence="1" id="KW-0175">Coiled coil</keyword>
<sequence>MALSTSPRKTVPLATGDGPRRDVTQQQQNATRRVFYCGVVVEGSENGRQLPDEIQELVVSLGNTLESEEDRLMRTSHSAPDPLPPRKRALTDASKLSSTIDEFVSTERSYVQRMRILKDDYADPLRTFAKSKDTAIIPLYEAKTIFGNIDSIIPVHEAFLLDLEKMVSPSGPATVGGIGDVSLRHFKDLGGFEHYKQFYAKREDAQKIFEREMNRRGSGFAGFIDRIKYSSTESKNRIGLRELLMEPVQRIPRYTMMFRNMLKIMAPDDPQRAKLTEADEIASKIAQAEIDDETKRASIHFCLSTSIDGFPPGLFSNNRKFIDSIDVEDIIGDTPISSASSTISGAATTLHATLFLFDDKLLIAKRPNGDKGGQALSGLDNLDKITKAGTMPVGKKRPPMTCKGVIDIVDVVVSDPGGPDIHLFLENPPLDQSDRWVGRPFRSLAVVHPPSHINMDPTNTELSKHRFLENLWKVQANYRARQGQSVILCSEEQEVETRSTRVTFARTYFNVYTRTAFLQEPKKTKVVVHIDPLGSADPIPFGMGAPPFARIRIQPIPGGLCRFTVNSSDPSDEGEEDIVQSERVPSRIVQTIHQFGLFTFRTGKNSVPGTPTARSKAAIFSLDTISRNIFNGRPASAMGDFFGGSINGHRRTKSSTTSRSSMYTSTTGTMDSLLRSHRSNSTVGTSVEDDASFFSSRSSKGKLRKAHGGSTSDSDGGSLGKSFLGRSLQSRSSNRSRSRSRERSEASDGDDDQSTIMAPPPKPVDSSDYNLALQLELARQNSLQQHGKPLPAIDLDMAIEETIYEEQPPQSIRPGSRASGRSTTPRPVSPTKRPESPELSRHGSRSRSQPAADRRPVGPRSVSPLPPTKFTSASTSDLFSMDDDPVSESDHEHNTDDFQTPSRQSSAIPRSRRQPFPGNATPKPMQQPSTTSAVPSSVEPLSIKKKISVRSTTSATHPHSPTPTRKLYMKGSPLNKPVRTSPRRVSPQQMKKFKSSTTPIPPIKSALVDDLVRVAVATKDDIESSHRAVKRIKVELDKFSVAIQSVNEEPVSRPASPDKLLRTLQPQPRSQHLTREAQQRMEEMQKLLSHRQIDGTPRGRPRAGTGGPFDQPMSGSTVSNTQPGHVTRSMQTLANEADRSLTQALSQQSELENTLGALATQFKEKLVELERTRLELQNARRQTELVKSLLADATAEKEIMYEAFNEELDGMYNDINLPDDDAWVALTADLQRTKESKNELGKENSLLKRQLAEAELRRDECADLLRHHGLIP</sequence>
<reference evidence="4 5" key="1">
    <citation type="journal article" date="2019" name="Nat. Ecol. Evol.">
        <title>Megaphylogeny resolves global patterns of mushroom evolution.</title>
        <authorList>
            <person name="Varga T."/>
            <person name="Krizsan K."/>
            <person name="Foldi C."/>
            <person name="Dima B."/>
            <person name="Sanchez-Garcia M."/>
            <person name="Sanchez-Ramirez S."/>
            <person name="Szollosi G.J."/>
            <person name="Szarkandi J.G."/>
            <person name="Papp V."/>
            <person name="Albert L."/>
            <person name="Andreopoulos W."/>
            <person name="Angelini C."/>
            <person name="Antonin V."/>
            <person name="Barry K.W."/>
            <person name="Bougher N.L."/>
            <person name="Buchanan P."/>
            <person name="Buyck B."/>
            <person name="Bense V."/>
            <person name="Catcheside P."/>
            <person name="Chovatia M."/>
            <person name="Cooper J."/>
            <person name="Damon W."/>
            <person name="Desjardin D."/>
            <person name="Finy P."/>
            <person name="Geml J."/>
            <person name="Haridas S."/>
            <person name="Hughes K."/>
            <person name="Justo A."/>
            <person name="Karasinski D."/>
            <person name="Kautmanova I."/>
            <person name="Kiss B."/>
            <person name="Kocsube S."/>
            <person name="Kotiranta H."/>
            <person name="LaButti K.M."/>
            <person name="Lechner B.E."/>
            <person name="Liimatainen K."/>
            <person name="Lipzen A."/>
            <person name="Lukacs Z."/>
            <person name="Mihaltcheva S."/>
            <person name="Morgado L.N."/>
            <person name="Niskanen T."/>
            <person name="Noordeloos M.E."/>
            <person name="Ohm R.A."/>
            <person name="Ortiz-Santana B."/>
            <person name="Ovrebo C."/>
            <person name="Racz N."/>
            <person name="Riley R."/>
            <person name="Savchenko A."/>
            <person name="Shiryaev A."/>
            <person name="Soop K."/>
            <person name="Spirin V."/>
            <person name="Szebenyi C."/>
            <person name="Tomsovsky M."/>
            <person name="Tulloss R.E."/>
            <person name="Uehling J."/>
            <person name="Grigoriev I.V."/>
            <person name="Vagvolgyi C."/>
            <person name="Papp T."/>
            <person name="Martin F.M."/>
            <person name="Miettinen O."/>
            <person name="Hibbett D.S."/>
            <person name="Nagy L.G."/>
        </authorList>
    </citation>
    <scope>NUCLEOTIDE SEQUENCE [LARGE SCALE GENOMIC DNA]</scope>
    <source>
        <strain evidence="4 5">CBS 121175</strain>
    </source>
</reference>
<evidence type="ECO:0000259" key="3">
    <source>
        <dbReference type="PROSITE" id="PS50010"/>
    </source>
</evidence>
<feature type="compositionally biased region" description="Polar residues" evidence="2">
    <location>
        <begin position="897"/>
        <end position="908"/>
    </location>
</feature>
<protein>
    <recommendedName>
        <fullName evidence="3">DH domain-containing protein</fullName>
    </recommendedName>
</protein>
<dbReference type="InterPro" id="IPR035899">
    <property type="entry name" value="DBL_dom_sf"/>
</dbReference>
<evidence type="ECO:0000313" key="4">
    <source>
        <dbReference type="EMBL" id="TFK22329.1"/>
    </source>
</evidence>
<feature type="compositionally biased region" description="Basic and acidic residues" evidence="2">
    <location>
        <begin position="832"/>
        <end position="841"/>
    </location>
</feature>
<feature type="region of interest" description="Disordered" evidence="2">
    <location>
        <begin position="68"/>
        <end position="91"/>
    </location>
</feature>
<dbReference type="AlphaFoldDB" id="A0A5C3KP76"/>
<dbReference type="Proteomes" id="UP000307440">
    <property type="component" value="Unassembled WGS sequence"/>
</dbReference>
<dbReference type="InterPro" id="IPR051092">
    <property type="entry name" value="FYVE_RhoGEF_PH"/>
</dbReference>
<feature type="compositionally biased region" description="Basic and acidic residues" evidence="2">
    <location>
        <begin position="1073"/>
        <end position="1085"/>
    </location>
</feature>
<feature type="region of interest" description="Disordered" evidence="2">
    <location>
        <begin position="1048"/>
        <end position="1124"/>
    </location>
</feature>
<dbReference type="PROSITE" id="PS50010">
    <property type="entry name" value="DH_2"/>
    <property type="match status" value="1"/>
</dbReference>
<evidence type="ECO:0000313" key="5">
    <source>
        <dbReference type="Proteomes" id="UP000307440"/>
    </source>
</evidence>
<dbReference type="PANTHER" id="PTHR12673">
    <property type="entry name" value="FACIOGENITAL DYSPLASIA PROTEIN"/>
    <property type="match status" value="1"/>
</dbReference>
<dbReference type="STRING" id="230819.A0A5C3KP76"/>
<organism evidence="4 5">
    <name type="scientific">Coprinopsis marcescibilis</name>
    <name type="common">Agaric fungus</name>
    <name type="synonym">Psathyrella marcescibilis</name>
    <dbReference type="NCBI Taxonomy" id="230819"/>
    <lineage>
        <taxon>Eukaryota</taxon>
        <taxon>Fungi</taxon>
        <taxon>Dikarya</taxon>
        <taxon>Basidiomycota</taxon>
        <taxon>Agaricomycotina</taxon>
        <taxon>Agaricomycetes</taxon>
        <taxon>Agaricomycetidae</taxon>
        <taxon>Agaricales</taxon>
        <taxon>Agaricineae</taxon>
        <taxon>Psathyrellaceae</taxon>
        <taxon>Coprinopsis</taxon>
    </lineage>
</organism>
<evidence type="ECO:0000256" key="2">
    <source>
        <dbReference type="SAM" id="MobiDB-lite"/>
    </source>
</evidence>
<dbReference type="SMART" id="SM00325">
    <property type="entry name" value="RhoGEF"/>
    <property type="match status" value="1"/>
</dbReference>
<dbReference type="GO" id="GO:0005737">
    <property type="term" value="C:cytoplasm"/>
    <property type="evidence" value="ECO:0007669"/>
    <property type="project" value="TreeGrafter"/>
</dbReference>
<feature type="coiled-coil region" evidence="1">
    <location>
        <begin position="1159"/>
        <end position="1196"/>
    </location>
</feature>
<feature type="coiled-coil region" evidence="1">
    <location>
        <begin position="1230"/>
        <end position="1257"/>
    </location>
</feature>
<dbReference type="Pfam" id="PF00621">
    <property type="entry name" value="RhoGEF"/>
    <property type="match status" value="1"/>
</dbReference>
<feature type="compositionally biased region" description="Polar residues" evidence="2">
    <location>
        <begin position="869"/>
        <end position="878"/>
    </location>
</feature>
<accession>A0A5C3KP76</accession>
<feature type="region of interest" description="Disordered" evidence="2">
    <location>
        <begin position="643"/>
        <end position="767"/>
    </location>
</feature>
<evidence type="ECO:0000256" key="1">
    <source>
        <dbReference type="SAM" id="Coils"/>
    </source>
</evidence>
<gene>
    <name evidence="4" type="ORF">FA15DRAFT_522036</name>
</gene>